<dbReference type="InterPro" id="IPR001357">
    <property type="entry name" value="BRCT_dom"/>
</dbReference>
<feature type="compositionally biased region" description="Polar residues" evidence="2">
    <location>
        <begin position="26"/>
        <end position="43"/>
    </location>
</feature>
<evidence type="ECO:0000313" key="5">
    <source>
        <dbReference type="Proteomes" id="UP001217089"/>
    </source>
</evidence>
<dbReference type="InterPro" id="IPR039253">
    <property type="entry name" value="APLF"/>
</dbReference>
<sequence>MLPPCKYGASCYRKNLLHFAEYSHPTSITKAGDSDSGNDTDVYSSDEDDKKKKSDKKVAVGDILKRGMSLVKTYSQMTEDERKELIKKAFEAKQKLQKELEETKDEIKKKDQALEKLQKQVNTGMLLVDGEKEALEGKKTVYFPLSAERDYKEGSAAQTHFRLAESQFYRLLSGTSYSSQYRVDKVEYVINPELVKRFKVFSGYSFQFTGTFSFTQAEMMKLIKKHGGTQGTAAAFNILVASPDEFSIKTNKCCTAIKKGLPIVVEMYVYDAILNKKATKYSDYEYDKDS</sequence>
<keyword evidence="5" id="KW-1185">Reference proteome</keyword>
<evidence type="ECO:0000256" key="2">
    <source>
        <dbReference type="SAM" id="MobiDB-lite"/>
    </source>
</evidence>
<dbReference type="Proteomes" id="UP001217089">
    <property type="component" value="Unassembled WGS sequence"/>
</dbReference>
<dbReference type="PANTHER" id="PTHR21315">
    <property type="entry name" value="APRATAXIN AND PNK-LIKE FACTOR-RELATED"/>
    <property type="match status" value="1"/>
</dbReference>
<dbReference type="InterPro" id="IPR019406">
    <property type="entry name" value="APLF_PBZ"/>
</dbReference>
<protein>
    <recommendedName>
        <fullName evidence="3">BRCT domain-containing protein</fullName>
    </recommendedName>
</protein>
<dbReference type="SUPFAM" id="SSF52113">
    <property type="entry name" value="BRCT domain"/>
    <property type="match status" value="1"/>
</dbReference>
<reference evidence="4 5" key="1">
    <citation type="submission" date="2022-12" db="EMBL/GenBank/DDBJ databases">
        <title>Chromosome-level genome of Tegillarca granosa.</title>
        <authorList>
            <person name="Kim J."/>
        </authorList>
    </citation>
    <scope>NUCLEOTIDE SEQUENCE [LARGE SCALE GENOMIC DNA]</scope>
    <source>
        <strain evidence="4">Teg-2019</strain>
        <tissue evidence="4">Adductor muscle</tissue>
    </source>
</reference>
<feature type="coiled-coil region" evidence="1">
    <location>
        <begin position="82"/>
        <end position="120"/>
    </location>
</feature>
<comment type="caution">
    <text evidence="4">The sequence shown here is derived from an EMBL/GenBank/DDBJ whole genome shotgun (WGS) entry which is preliminary data.</text>
</comment>
<organism evidence="4 5">
    <name type="scientific">Tegillarca granosa</name>
    <name type="common">Malaysian cockle</name>
    <name type="synonym">Anadara granosa</name>
    <dbReference type="NCBI Taxonomy" id="220873"/>
    <lineage>
        <taxon>Eukaryota</taxon>
        <taxon>Metazoa</taxon>
        <taxon>Spiralia</taxon>
        <taxon>Lophotrochozoa</taxon>
        <taxon>Mollusca</taxon>
        <taxon>Bivalvia</taxon>
        <taxon>Autobranchia</taxon>
        <taxon>Pteriomorphia</taxon>
        <taxon>Arcoida</taxon>
        <taxon>Arcoidea</taxon>
        <taxon>Arcidae</taxon>
        <taxon>Tegillarca</taxon>
    </lineage>
</organism>
<proteinExistence type="predicted"/>
<dbReference type="Gene3D" id="3.40.50.10190">
    <property type="entry name" value="BRCT domain"/>
    <property type="match status" value="1"/>
</dbReference>
<evidence type="ECO:0000313" key="4">
    <source>
        <dbReference type="EMBL" id="KAJ8313610.1"/>
    </source>
</evidence>
<dbReference type="Pfam" id="PF00533">
    <property type="entry name" value="BRCT"/>
    <property type="match status" value="1"/>
</dbReference>
<gene>
    <name evidence="4" type="ORF">KUTeg_008171</name>
</gene>
<dbReference type="SMART" id="SM00292">
    <property type="entry name" value="BRCT"/>
    <property type="match status" value="1"/>
</dbReference>
<evidence type="ECO:0000259" key="3">
    <source>
        <dbReference type="PROSITE" id="PS50172"/>
    </source>
</evidence>
<dbReference type="InterPro" id="IPR036420">
    <property type="entry name" value="BRCT_dom_sf"/>
</dbReference>
<dbReference type="EMBL" id="JARBDR010000342">
    <property type="protein sequence ID" value="KAJ8313610.1"/>
    <property type="molecule type" value="Genomic_DNA"/>
</dbReference>
<dbReference type="Pfam" id="PF10283">
    <property type="entry name" value="zf-CCHH"/>
    <property type="match status" value="1"/>
</dbReference>
<keyword evidence="1" id="KW-0175">Coiled coil</keyword>
<evidence type="ECO:0000256" key="1">
    <source>
        <dbReference type="SAM" id="Coils"/>
    </source>
</evidence>
<feature type="domain" description="BRCT" evidence="3">
    <location>
        <begin position="196"/>
        <end position="286"/>
    </location>
</feature>
<accession>A0ABQ9F8D1</accession>
<feature type="region of interest" description="Disordered" evidence="2">
    <location>
        <begin position="26"/>
        <end position="56"/>
    </location>
</feature>
<name>A0ABQ9F8D1_TEGGR</name>
<dbReference type="PANTHER" id="PTHR21315:SF2">
    <property type="entry name" value="APRATAXIN AND PNK-LIKE FACTOR"/>
    <property type="match status" value="1"/>
</dbReference>
<dbReference type="PROSITE" id="PS50172">
    <property type="entry name" value="BRCT"/>
    <property type="match status" value="1"/>
</dbReference>